<evidence type="ECO:0000256" key="2">
    <source>
        <dbReference type="ARBA" id="ARBA00022448"/>
    </source>
</evidence>
<evidence type="ECO:0000256" key="1">
    <source>
        <dbReference type="ARBA" id="ARBA00004651"/>
    </source>
</evidence>
<evidence type="ECO:0000313" key="21">
    <source>
        <dbReference type="EMBL" id="CAH1248422.1"/>
    </source>
</evidence>
<dbReference type="PRINTS" id="PR00177">
    <property type="entry name" value="NMDARECEPTOR"/>
</dbReference>
<sequence>MTSSHVCCVLLVVLFGLAEGIYIGVVHVPNSTKLEGAMQAAIAQVNSEPKDLPGLTLEVKHQTITDGNAFSFQQAEHRLIDDGACAVLMVPFNTDIPESSSQNRTKLVPRFRVTPAPPWPLATDLYIAPQYAVLHHVILDLMTEYSWRSAMVLYDDSRGLRSLESFSDAVSLRGWLILMANVITKTDLTLDIEQSRDVMRKVHKYHIRTFILHCQLGVTEAVLELASDMLLLSGQSHWIITNPEVGRNLQILDRFVNTNVRFTVLRLRQQTTKSSGDLEDDLVHDAIMATAAGLRQVLSAGASVKRTTMCWDGTLLNSIRQGTYPGRTGVVTFDENGVRSTVTIWVLEPVEGIMAEVGTWTKGVGFHRHASAPIQSLSFVFPRRLLRVAVFLKYPWVVLKKDYLKYVGVHQFEGLAVDILKMAALRRNFTVDVYLNQTSGTAALKREAFKSRADIYLAAKPVRPSLLQDFDVSPSLAELGYAMFVKRHEQSHVGILAFLRPFSYAVWAYIGIAYIAVSLLLSVVNAINPYEWLWLAKRGEASPQEGGTYLPWNSLWNAYGAFAQQGAATVPQSFAGRFVSGAWWFFMTVIVASYTANLAAFLTGSANQPTISSLTSLANRDEMSYGWVETYSINDFMTASTSEPYATMWKYTEEQNRTNLVSGVRKGLSRAVQDNKYTFITSTAVQHGQHQQLCHLQMVGQKFFTYGFALLFPKGSVYKDEISWEILYLRQEGYLEMLEKQWLMGSGEDICLDTSKTTEDTSVLGAESFVGLFMFLAAGVGVGMVVQLVEVSMYHVRGNKRKHDVDDGVSKDQPVCRTVV</sequence>
<keyword evidence="19" id="KW-0732">Signal</keyword>
<feature type="transmembrane region" description="Helical" evidence="18">
    <location>
        <begin position="582"/>
        <end position="602"/>
    </location>
</feature>
<feature type="binding site" evidence="15">
    <location>
        <position position="632"/>
    </location>
    <ligand>
        <name>L-glutamate</name>
        <dbReference type="ChEBI" id="CHEBI:29985"/>
    </ligand>
</feature>
<keyword evidence="4 18" id="KW-0812">Transmembrane</keyword>
<keyword evidence="2" id="KW-0813">Transport</keyword>
<dbReference type="PANTHER" id="PTHR18966">
    <property type="entry name" value="IONOTROPIC GLUTAMATE RECEPTOR"/>
    <property type="match status" value="1"/>
</dbReference>
<proteinExistence type="predicted"/>
<evidence type="ECO:0000256" key="3">
    <source>
        <dbReference type="ARBA" id="ARBA00022475"/>
    </source>
</evidence>
<feature type="transmembrane region" description="Helical" evidence="18">
    <location>
        <begin position="769"/>
        <end position="791"/>
    </location>
</feature>
<dbReference type="Proteomes" id="UP000838412">
    <property type="component" value="Chromosome 16"/>
</dbReference>
<keyword evidence="22" id="KW-1185">Reference proteome</keyword>
<evidence type="ECO:0000256" key="7">
    <source>
        <dbReference type="ARBA" id="ARBA00023065"/>
    </source>
</evidence>
<dbReference type="AlphaFoldDB" id="A0A8K0EGW8"/>
<dbReference type="GO" id="GO:0015276">
    <property type="term" value="F:ligand-gated monoatomic ion channel activity"/>
    <property type="evidence" value="ECO:0007669"/>
    <property type="project" value="InterPro"/>
</dbReference>
<keyword evidence="9" id="KW-0675">Receptor</keyword>
<evidence type="ECO:0000256" key="6">
    <source>
        <dbReference type="ARBA" id="ARBA00023018"/>
    </source>
</evidence>
<keyword evidence="11" id="KW-0628">Postsynaptic cell membrane</keyword>
<keyword evidence="7" id="KW-0406">Ion transport</keyword>
<feature type="disulfide bond" evidence="17">
    <location>
        <begin position="694"/>
        <end position="751"/>
    </location>
</feature>
<name>A0A8K0EGW8_BRALA</name>
<keyword evidence="6" id="KW-0770">Synapse</keyword>
<dbReference type="Gene3D" id="3.40.190.10">
    <property type="entry name" value="Periplasmic binding protein-like II"/>
    <property type="match status" value="1"/>
</dbReference>
<dbReference type="InterPro" id="IPR015683">
    <property type="entry name" value="Ionotropic_Glu_rcpt"/>
</dbReference>
<evidence type="ECO:0000256" key="13">
    <source>
        <dbReference type="ARBA" id="ARBA00023303"/>
    </source>
</evidence>
<dbReference type="Pfam" id="PF01094">
    <property type="entry name" value="ANF_receptor"/>
    <property type="match status" value="1"/>
</dbReference>
<evidence type="ECO:0000256" key="9">
    <source>
        <dbReference type="ARBA" id="ARBA00023170"/>
    </source>
</evidence>
<dbReference type="SUPFAM" id="SSF53850">
    <property type="entry name" value="Periplasmic binding protein-like II"/>
    <property type="match status" value="1"/>
</dbReference>
<keyword evidence="8 18" id="KW-0472">Membrane</keyword>
<feature type="signal peptide" evidence="19">
    <location>
        <begin position="1"/>
        <end position="20"/>
    </location>
</feature>
<dbReference type="Gene3D" id="1.10.287.70">
    <property type="match status" value="1"/>
</dbReference>
<keyword evidence="10" id="KW-0325">Glycoprotein</keyword>
<evidence type="ECO:0000259" key="20">
    <source>
        <dbReference type="SMART" id="SM00079"/>
    </source>
</evidence>
<gene>
    <name evidence="21" type="primary">GRIK2</name>
    <name evidence="21" type="ORF">BLAG_LOCUS9762</name>
</gene>
<feature type="site" description="Crucial to convey clamshell closure to channel opening" evidence="16">
    <location>
        <position position="611"/>
    </location>
</feature>
<dbReference type="FunFam" id="1.10.287.70:FF:000143">
    <property type="entry name" value="Probable glutamate receptor"/>
    <property type="match status" value="1"/>
</dbReference>
<dbReference type="InterPro" id="IPR001508">
    <property type="entry name" value="Iono_Glu_rcpt_met"/>
</dbReference>
<dbReference type="InterPro" id="IPR001828">
    <property type="entry name" value="ANF_lig-bd_rcpt"/>
</dbReference>
<evidence type="ECO:0000256" key="14">
    <source>
        <dbReference type="ARBA" id="ARBA00034100"/>
    </source>
</evidence>
<evidence type="ECO:0000256" key="8">
    <source>
        <dbReference type="ARBA" id="ARBA00023136"/>
    </source>
</evidence>
<keyword evidence="13" id="KW-0407">Ion channel</keyword>
<dbReference type="InterPro" id="IPR001320">
    <property type="entry name" value="Iontro_rcpt_C"/>
</dbReference>
<keyword evidence="12" id="KW-1071">Ligand-gated ion channel</keyword>
<feature type="chain" id="PRO_5035475121" evidence="19">
    <location>
        <begin position="21"/>
        <end position="820"/>
    </location>
</feature>
<dbReference type="Gene3D" id="3.40.50.2300">
    <property type="match status" value="2"/>
</dbReference>
<protein>
    <submittedName>
        <fullName evidence="21">GRIK2 protein</fullName>
    </submittedName>
</protein>
<accession>A0A8K0EGW8</accession>
<feature type="transmembrane region" description="Helical" evidence="18">
    <location>
        <begin position="506"/>
        <end position="528"/>
    </location>
</feature>
<evidence type="ECO:0000256" key="4">
    <source>
        <dbReference type="ARBA" id="ARBA00022692"/>
    </source>
</evidence>
<evidence type="ECO:0000313" key="22">
    <source>
        <dbReference type="Proteomes" id="UP000838412"/>
    </source>
</evidence>
<feature type="domain" description="Ionotropic glutamate receptor C-terminal" evidence="20">
    <location>
        <begin position="385"/>
        <end position="745"/>
    </location>
</feature>
<evidence type="ECO:0000256" key="5">
    <source>
        <dbReference type="ARBA" id="ARBA00022989"/>
    </source>
</evidence>
<keyword evidence="3" id="KW-1003">Cell membrane</keyword>
<organism evidence="21 22">
    <name type="scientific">Branchiostoma lanceolatum</name>
    <name type="common">Common lancelet</name>
    <name type="synonym">Amphioxus lanceolatum</name>
    <dbReference type="NCBI Taxonomy" id="7740"/>
    <lineage>
        <taxon>Eukaryota</taxon>
        <taxon>Metazoa</taxon>
        <taxon>Chordata</taxon>
        <taxon>Cephalochordata</taxon>
        <taxon>Leptocardii</taxon>
        <taxon>Amphioxiformes</taxon>
        <taxon>Branchiostomatidae</taxon>
        <taxon>Branchiostoma</taxon>
    </lineage>
</organism>
<evidence type="ECO:0000256" key="11">
    <source>
        <dbReference type="ARBA" id="ARBA00023257"/>
    </source>
</evidence>
<dbReference type="OrthoDB" id="5984008at2759"/>
<evidence type="ECO:0000256" key="10">
    <source>
        <dbReference type="ARBA" id="ARBA00023180"/>
    </source>
</evidence>
<reference evidence="21" key="1">
    <citation type="submission" date="2022-01" db="EMBL/GenBank/DDBJ databases">
        <authorList>
            <person name="Braso-Vives M."/>
        </authorList>
    </citation>
    <scope>NUCLEOTIDE SEQUENCE</scope>
</reference>
<evidence type="ECO:0000256" key="12">
    <source>
        <dbReference type="ARBA" id="ARBA00023286"/>
    </source>
</evidence>
<keyword evidence="5 18" id="KW-1133">Transmembrane helix</keyword>
<dbReference type="InterPro" id="IPR028082">
    <property type="entry name" value="Peripla_BP_I"/>
</dbReference>
<dbReference type="GO" id="GO:0045211">
    <property type="term" value="C:postsynaptic membrane"/>
    <property type="evidence" value="ECO:0007669"/>
    <property type="project" value="UniProtKB-SubCell"/>
</dbReference>
<dbReference type="EMBL" id="OV696701">
    <property type="protein sequence ID" value="CAH1248422.1"/>
    <property type="molecule type" value="Genomic_DNA"/>
</dbReference>
<dbReference type="Pfam" id="PF00060">
    <property type="entry name" value="Lig_chan"/>
    <property type="match status" value="1"/>
</dbReference>
<dbReference type="SUPFAM" id="SSF53822">
    <property type="entry name" value="Periplasmic binding protein-like I"/>
    <property type="match status" value="1"/>
</dbReference>
<evidence type="ECO:0000256" key="18">
    <source>
        <dbReference type="SAM" id="Phobius"/>
    </source>
</evidence>
<dbReference type="GO" id="GO:0038023">
    <property type="term" value="F:signaling receptor activity"/>
    <property type="evidence" value="ECO:0007669"/>
    <property type="project" value="InterPro"/>
</dbReference>
<keyword evidence="17" id="KW-1015">Disulfide bond</keyword>
<comment type="subcellular location">
    <subcellularLocation>
        <location evidence="1">Cell membrane</location>
        <topology evidence="1">Multi-pass membrane protein</topology>
    </subcellularLocation>
    <subcellularLocation>
        <location evidence="14">Postsynaptic cell membrane</location>
    </subcellularLocation>
</comment>
<evidence type="ECO:0000256" key="19">
    <source>
        <dbReference type="SAM" id="SignalP"/>
    </source>
</evidence>
<evidence type="ECO:0000256" key="16">
    <source>
        <dbReference type="PIRSR" id="PIRSR601508-2"/>
    </source>
</evidence>
<evidence type="ECO:0000256" key="15">
    <source>
        <dbReference type="PIRSR" id="PIRSR601508-1"/>
    </source>
</evidence>
<evidence type="ECO:0000256" key="17">
    <source>
        <dbReference type="PIRSR" id="PIRSR601508-3"/>
    </source>
</evidence>
<dbReference type="SMART" id="SM00079">
    <property type="entry name" value="PBPe"/>
    <property type="match status" value="1"/>
</dbReference>